<feature type="transmembrane region" description="Helical" evidence="1">
    <location>
        <begin position="49"/>
        <end position="68"/>
    </location>
</feature>
<evidence type="ECO:0000313" key="4">
    <source>
        <dbReference type="EMBL" id="PNQ97182.1"/>
    </source>
</evidence>
<feature type="transmembrane region" description="Helical" evidence="1">
    <location>
        <begin position="111"/>
        <end position="128"/>
    </location>
</feature>
<protein>
    <submittedName>
        <fullName evidence="4">Tripartite tricarboxylate transporter TctB family protein</fullName>
    </submittedName>
</protein>
<evidence type="ECO:0000313" key="5">
    <source>
        <dbReference type="Proteomes" id="UP000027186"/>
    </source>
</evidence>
<organism evidence="3 5">
    <name type="scientific">Azospirillum argentinense</name>
    <dbReference type="NCBI Taxonomy" id="2970906"/>
    <lineage>
        <taxon>Bacteria</taxon>
        <taxon>Pseudomonadati</taxon>
        <taxon>Pseudomonadota</taxon>
        <taxon>Alphaproteobacteria</taxon>
        <taxon>Rhodospirillales</taxon>
        <taxon>Azospirillaceae</taxon>
        <taxon>Azospirillum</taxon>
    </lineage>
</organism>
<dbReference type="KEGG" id="abq:ABAZ39_30010"/>
<evidence type="ECO:0000313" key="3">
    <source>
        <dbReference type="EMBL" id="AIB16093.1"/>
    </source>
</evidence>
<keyword evidence="1" id="KW-0812">Transmembrane</keyword>
<feature type="transmembrane region" description="Helical" evidence="1">
    <location>
        <begin position="88"/>
        <end position="105"/>
    </location>
</feature>
<dbReference type="EMBL" id="CP007797">
    <property type="protein sequence ID" value="AIB16093.1"/>
    <property type="molecule type" value="Genomic_DNA"/>
</dbReference>
<feature type="transmembrane region" description="Helical" evidence="1">
    <location>
        <begin position="135"/>
        <end position="155"/>
    </location>
</feature>
<dbReference type="Proteomes" id="UP000027186">
    <property type="component" value="Plasmid AbAZ39_p4"/>
</dbReference>
<accession>A0A2K1FXB2</accession>
<dbReference type="RefSeq" id="WP_040137872.1">
    <property type="nucleotide sequence ID" value="NZ_CP007797.1"/>
</dbReference>
<name>A0A060DYF6_9PROT</name>
<dbReference type="OrthoDB" id="9776706at2"/>
<reference evidence="3 5" key="1">
    <citation type="journal article" date="2014" name="Genome Announc.">
        <title>Complete Genome Sequence of the Model Rhizosphere Strain Azospirillum brasilense Az39, Successfully Applied in Agriculture.</title>
        <authorList>
            <person name="Rivera D."/>
            <person name="Revale S."/>
            <person name="Molina R."/>
            <person name="Gualpa J."/>
            <person name="Puente M."/>
            <person name="Maroniche G."/>
            <person name="Paris G."/>
            <person name="Baker D."/>
            <person name="Clavijo B."/>
            <person name="McLay K."/>
            <person name="Spaepen S."/>
            <person name="Perticari A."/>
            <person name="Vazquez M."/>
            <person name="Wisniewski-Dye F."/>
            <person name="Watkins C."/>
            <person name="Martinez-Abarca F."/>
            <person name="Vanderleyden J."/>
            <person name="Cassan F."/>
        </authorList>
    </citation>
    <scope>NUCLEOTIDE SEQUENCE [LARGE SCALE GENOMIC DNA]</scope>
    <source>
        <strain evidence="3 5">Az39</strain>
        <plasmid evidence="3">AbAZ39_p4</plasmid>
    </source>
</reference>
<feature type="domain" description="DUF1468" evidence="2">
    <location>
        <begin position="28"/>
        <end position="157"/>
    </location>
</feature>
<dbReference type="AlphaFoldDB" id="A0A060DYF6"/>
<accession>A0A060DYF6</accession>
<keyword evidence="3" id="KW-0614">Plasmid</keyword>
<geneLocation type="plasmid" evidence="3 5">
    <name>AbAZ39_p4</name>
</geneLocation>
<evidence type="ECO:0000313" key="6">
    <source>
        <dbReference type="Proteomes" id="UP000236268"/>
    </source>
</evidence>
<dbReference type="Pfam" id="PF07331">
    <property type="entry name" value="TctB"/>
    <property type="match status" value="1"/>
</dbReference>
<reference evidence="4 6" key="2">
    <citation type="submission" date="2018-01" db="EMBL/GenBank/DDBJ databases">
        <title>Whole genome sequence of Azospirillum brasilense REC3 isolated from strawberry roots.</title>
        <authorList>
            <person name="Fontana C.A."/>
            <person name="Salazar S.M."/>
            <person name="Bassi D."/>
            <person name="Puglisi E."/>
            <person name="Lovaisa N.C."/>
            <person name="Toffoli L.M."/>
            <person name="Pedraza R."/>
            <person name="Cocconcelli P.S."/>
        </authorList>
    </citation>
    <scope>NUCLEOTIDE SEQUENCE [LARGE SCALE GENOMIC DNA]</scope>
    <source>
        <strain evidence="4 6">REC3</strain>
        <plasmid evidence="4">p12unnamed</plasmid>
    </source>
</reference>
<sequence length="178" mass="19166">MTPLSHGLRRLATPAALLFGSLLLSQHIVRDSTMIAGLPDPVGPTGWPRLMLGAVGLCALIWIAKELLALRRAVHQQKPIDEEYEGYAYGRAMIGLGLVVLYGIALPQLGFPIATAAFVALWCLIGGIRRPLTLALVTGIGCVALLYIFVLLAQMPLNRGQGVFDGFTVALYRLLGIY</sequence>
<gene>
    <name evidence="3" type="ORF">ABAZ39_30010</name>
    <name evidence="4" type="ORF">C1S70_19985</name>
</gene>
<dbReference type="EMBL" id="POWG01000022">
    <property type="protein sequence ID" value="PNQ97182.1"/>
    <property type="molecule type" value="Genomic_DNA"/>
</dbReference>
<keyword evidence="1" id="KW-1133">Transmembrane helix</keyword>
<evidence type="ECO:0000256" key="1">
    <source>
        <dbReference type="SAM" id="Phobius"/>
    </source>
</evidence>
<proteinExistence type="predicted"/>
<keyword evidence="1" id="KW-0472">Membrane</keyword>
<evidence type="ECO:0000259" key="2">
    <source>
        <dbReference type="Pfam" id="PF07331"/>
    </source>
</evidence>
<dbReference type="InterPro" id="IPR009936">
    <property type="entry name" value="DUF1468"/>
</dbReference>
<dbReference type="Proteomes" id="UP000236268">
    <property type="component" value="Unassembled WGS sequence"/>
</dbReference>
<geneLocation type="plasmid" evidence="4">
    <name>p12unnamed</name>
</geneLocation>